<accession>A0A2K3L0J5</accession>
<dbReference type="AlphaFoldDB" id="A0A2K3L0J5"/>
<dbReference type="STRING" id="57577.A0A2K3L0J5"/>
<proteinExistence type="inferred from homology"/>
<dbReference type="EMBL" id="ASHM01024162">
    <property type="protein sequence ID" value="PNX72064.1"/>
    <property type="molecule type" value="Genomic_DNA"/>
</dbReference>
<evidence type="ECO:0000313" key="2">
    <source>
        <dbReference type="EMBL" id="PNX72064.1"/>
    </source>
</evidence>
<comment type="similarity">
    <text evidence="1">Belongs to the UDP-glycosyltransferase family.</text>
</comment>
<evidence type="ECO:0000313" key="3">
    <source>
        <dbReference type="Proteomes" id="UP000236291"/>
    </source>
</evidence>
<name>A0A2K3L0J5_TRIPR</name>
<dbReference type="Proteomes" id="UP000236291">
    <property type="component" value="Unassembled WGS sequence"/>
</dbReference>
<dbReference type="Gene3D" id="3.40.50.2000">
    <property type="entry name" value="Glycogen Phosphorylase B"/>
    <property type="match status" value="1"/>
</dbReference>
<dbReference type="GO" id="GO:0080044">
    <property type="term" value="F:quercetin 7-O-glucosyltransferase activity"/>
    <property type="evidence" value="ECO:0007669"/>
    <property type="project" value="TreeGrafter"/>
</dbReference>
<protein>
    <submittedName>
        <fullName evidence="2">Limonoid UDP-glucosyltransferase-like protein</fullName>
    </submittedName>
</protein>
<comment type="caution">
    <text evidence="2">The sequence shown here is derived from an EMBL/GenBank/DDBJ whole genome shotgun (WGS) entry which is preliminary data.</text>
</comment>
<dbReference type="SUPFAM" id="SSF53756">
    <property type="entry name" value="UDP-Glycosyltransferase/glycogen phosphorylase"/>
    <property type="match status" value="1"/>
</dbReference>
<reference evidence="2 3" key="1">
    <citation type="journal article" date="2014" name="Am. J. Bot.">
        <title>Genome assembly and annotation for red clover (Trifolium pratense; Fabaceae).</title>
        <authorList>
            <person name="Istvanek J."/>
            <person name="Jaros M."/>
            <person name="Krenek A."/>
            <person name="Repkova J."/>
        </authorList>
    </citation>
    <scope>NUCLEOTIDE SEQUENCE [LARGE SCALE GENOMIC DNA]</scope>
    <source>
        <strain evidence="3">cv. Tatra</strain>
        <tissue evidence="2">Young leaves</tissue>
    </source>
</reference>
<sequence length="121" mass="13439">MGSKTPTHILLVSYPLQGHINPLLRLAKCLAAKGSSVIFITTEKAGKDMKTVNNITDKSATPIGEGSLTFEFFDDGLEDDDPIKNDLAYEHNIPSALLWIQSTAVFTAYYNYFHKLIFCIL</sequence>
<gene>
    <name evidence="2" type="ORF">L195_g027953</name>
</gene>
<organism evidence="2 3">
    <name type="scientific">Trifolium pratense</name>
    <name type="common">Red clover</name>
    <dbReference type="NCBI Taxonomy" id="57577"/>
    <lineage>
        <taxon>Eukaryota</taxon>
        <taxon>Viridiplantae</taxon>
        <taxon>Streptophyta</taxon>
        <taxon>Embryophyta</taxon>
        <taxon>Tracheophyta</taxon>
        <taxon>Spermatophyta</taxon>
        <taxon>Magnoliopsida</taxon>
        <taxon>eudicotyledons</taxon>
        <taxon>Gunneridae</taxon>
        <taxon>Pentapetalae</taxon>
        <taxon>rosids</taxon>
        <taxon>fabids</taxon>
        <taxon>Fabales</taxon>
        <taxon>Fabaceae</taxon>
        <taxon>Papilionoideae</taxon>
        <taxon>50 kb inversion clade</taxon>
        <taxon>NPAAA clade</taxon>
        <taxon>Hologalegina</taxon>
        <taxon>IRL clade</taxon>
        <taxon>Trifolieae</taxon>
        <taxon>Trifolium</taxon>
    </lineage>
</organism>
<dbReference type="ExpressionAtlas" id="A0A2K3L0J5">
    <property type="expression patterns" value="baseline"/>
</dbReference>
<keyword evidence="2" id="KW-0808">Transferase</keyword>
<evidence type="ECO:0000256" key="1">
    <source>
        <dbReference type="ARBA" id="ARBA00009995"/>
    </source>
</evidence>
<dbReference type="GO" id="GO:0080043">
    <property type="term" value="F:quercetin 3-O-glucosyltransferase activity"/>
    <property type="evidence" value="ECO:0007669"/>
    <property type="project" value="TreeGrafter"/>
</dbReference>
<reference evidence="2 3" key="2">
    <citation type="journal article" date="2017" name="Front. Plant Sci.">
        <title>Gene Classification and Mining of Molecular Markers Useful in Red Clover (Trifolium pratense) Breeding.</title>
        <authorList>
            <person name="Istvanek J."/>
            <person name="Dluhosova J."/>
            <person name="Dluhos P."/>
            <person name="Patkova L."/>
            <person name="Nedelnik J."/>
            <person name="Repkova J."/>
        </authorList>
    </citation>
    <scope>NUCLEOTIDE SEQUENCE [LARGE SCALE GENOMIC DNA]</scope>
    <source>
        <strain evidence="3">cv. Tatra</strain>
        <tissue evidence="2">Young leaves</tissue>
    </source>
</reference>
<dbReference type="PANTHER" id="PTHR11926:SF1541">
    <property type="entry name" value="GLYCOSYLTRANSFERASE"/>
    <property type="match status" value="1"/>
</dbReference>
<dbReference type="PANTHER" id="PTHR11926">
    <property type="entry name" value="GLUCOSYL/GLUCURONOSYL TRANSFERASES"/>
    <property type="match status" value="1"/>
</dbReference>